<gene>
    <name evidence="1" type="ORF">BTCBT_006870</name>
</gene>
<accession>A0AAN4HCH4</accession>
<reference evidence="1 2" key="1">
    <citation type="journal article" date="2013" name="Genome Announc.">
        <title>Draft Genome Sequence of Bacillus thuringiensis var. thuringiensis Strain T01-328, a Brazilian Isolate That Produces a Soluble Pesticide Protein, Cry1Ia.</title>
        <authorList>
            <person name="Varani A.M."/>
            <person name="Lemos M.V."/>
            <person name="Fernandes C.C."/>
            <person name="Lemos E.G."/>
            <person name="Alves E.C."/>
            <person name="Desiderio J.A."/>
        </authorList>
    </citation>
    <scope>NUCLEOTIDE SEQUENCE [LARGE SCALE GENOMIC DNA]</scope>
    <source>
        <strain evidence="1 2">T01-328</strain>
    </source>
</reference>
<sequence length="38" mass="4573">MLETLEMRKKQHEIKIKKYKSTTIHFCGQSQLSIFFIS</sequence>
<protein>
    <submittedName>
        <fullName evidence="1">Uncharacterized protein</fullName>
    </submittedName>
</protein>
<proteinExistence type="predicted"/>
<dbReference type="EMBL" id="ARXZ02000049">
    <property type="protein sequence ID" value="ERH96983.1"/>
    <property type="molecule type" value="Genomic_DNA"/>
</dbReference>
<name>A0AAN4HCH4_BACTU</name>
<organism evidence="1 2">
    <name type="scientific">Bacillus thuringiensis T01-328</name>
    <dbReference type="NCBI Taxonomy" id="1324966"/>
    <lineage>
        <taxon>Bacteria</taxon>
        <taxon>Bacillati</taxon>
        <taxon>Bacillota</taxon>
        <taxon>Bacilli</taxon>
        <taxon>Bacillales</taxon>
        <taxon>Bacillaceae</taxon>
        <taxon>Bacillus</taxon>
        <taxon>Bacillus cereus group</taxon>
    </lineage>
</organism>
<dbReference type="AlphaFoldDB" id="A0AAN4HCH4"/>
<evidence type="ECO:0000313" key="2">
    <source>
        <dbReference type="Proteomes" id="UP000013487"/>
    </source>
</evidence>
<evidence type="ECO:0000313" key="1">
    <source>
        <dbReference type="EMBL" id="ERH96983.1"/>
    </source>
</evidence>
<comment type="caution">
    <text evidence="1">The sequence shown here is derived from an EMBL/GenBank/DDBJ whole genome shotgun (WGS) entry which is preliminary data.</text>
</comment>
<dbReference type="Proteomes" id="UP000013487">
    <property type="component" value="Unassembled WGS sequence"/>
</dbReference>